<feature type="compositionally biased region" description="Acidic residues" evidence="1">
    <location>
        <begin position="19"/>
        <end position="57"/>
    </location>
</feature>
<evidence type="ECO:0000256" key="1">
    <source>
        <dbReference type="SAM" id="MobiDB-lite"/>
    </source>
</evidence>
<evidence type="ECO:0000313" key="2">
    <source>
        <dbReference type="EMBL" id="KAK9995684.1"/>
    </source>
</evidence>
<reference evidence="2 3" key="1">
    <citation type="submission" date="2024-01" db="EMBL/GenBank/DDBJ databases">
        <title>A telomere-to-telomere, gap-free genome of sweet tea (Lithocarpus litseifolius).</title>
        <authorList>
            <person name="Zhou J."/>
        </authorList>
    </citation>
    <scope>NUCLEOTIDE SEQUENCE [LARGE SCALE GENOMIC DNA]</scope>
    <source>
        <strain evidence="2">Zhou-2022a</strain>
        <tissue evidence="2">Leaf</tissue>
    </source>
</reference>
<keyword evidence="3" id="KW-1185">Reference proteome</keyword>
<name>A0AAW2CEK7_9ROSI</name>
<comment type="caution">
    <text evidence="2">The sequence shown here is derived from an EMBL/GenBank/DDBJ whole genome shotgun (WGS) entry which is preliminary data.</text>
</comment>
<protein>
    <submittedName>
        <fullName evidence="2">Uncharacterized protein</fullName>
    </submittedName>
</protein>
<accession>A0AAW2CEK7</accession>
<organism evidence="2 3">
    <name type="scientific">Lithocarpus litseifolius</name>
    <dbReference type="NCBI Taxonomy" id="425828"/>
    <lineage>
        <taxon>Eukaryota</taxon>
        <taxon>Viridiplantae</taxon>
        <taxon>Streptophyta</taxon>
        <taxon>Embryophyta</taxon>
        <taxon>Tracheophyta</taxon>
        <taxon>Spermatophyta</taxon>
        <taxon>Magnoliopsida</taxon>
        <taxon>eudicotyledons</taxon>
        <taxon>Gunneridae</taxon>
        <taxon>Pentapetalae</taxon>
        <taxon>rosids</taxon>
        <taxon>fabids</taxon>
        <taxon>Fagales</taxon>
        <taxon>Fagaceae</taxon>
        <taxon>Lithocarpus</taxon>
    </lineage>
</organism>
<proteinExistence type="predicted"/>
<dbReference type="Proteomes" id="UP001459277">
    <property type="component" value="Unassembled WGS sequence"/>
</dbReference>
<dbReference type="EMBL" id="JAZDWU010000007">
    <property type="protein sequence ID" value="KAK9995684.1"/>
    <property type="molecule type" value="Genomic_DNA"/>
</dbReference>
<dbReference type="AlphaFoldDB" id="A0AAW2CEK7"/>
<evidence type="ECO:0000313" key="3">
    <source>
        <dbReference type="Proteomes" id="UP001459277"/>
    </source>
</evidence>
<feature type="region of interest" description="Disordered" evidence="1">
    <location>
        <begin position="1"/>
        <end position="62"/>
    </location>
</feature>
<sequence>MKKLTWSPKRESSAHSLVEEEEEEYEVDNEGREEEGDEEKKDEEEKEEGDDDEEGQVEGDKTVAKVDGGVYRPFFLPSIWMVNDFYLTMSSKVFNTLCNRFQIPEHIPIRLPRMFERCHSCRTADVGMYDMMFTVVIRPEEWDSMPDGFDNNWGILNESVFNSSLSREKQRTRELPWACLGDFTQAEEVEGLGYPRHSPWALRWSRANA</sequence>
<gene>
    <name evidence="2" type="ORF">SO802_020370</name>
</gene>